<dbReference type="RefSeq" id="WP_121520239.1">
    <property type="nucleotide sequence ID" value="NZ_RCHR01000001.1"/>
</dbReference>
<proteinExistence type="predicted"/>
<keyword evidence="2" id="KW-0813">Transport</keyword>
<dbReference type="GO" id="GO:0005886">
    <property type="term" value="C:plasma membrane"/>
    <property type="evidence" value="ECO:0007669"/>
    <property type="project" value="UniProtKB-SubCell"/>
</dbReference>
<feature type="transmembrane region" description="Helical" evidence="7">
    <location>
        <begin position="388"/>
        <end position="407"/>
    </location>
</feature>
<evidence type="ECO:0000256" key="3">
    <source>
        <dbReference type="ARBA" id="ARBA00022475"/>
    </source>
</evidence>
<feature type="transmembrane region" description="Helical" evidence="7">
    <location>
        <begin position="360"/>
        <end position="382"/>
    </location>
</feature>
<dbReference type="Gene3D" id="1.20.1250.20">
    <property type="entry name" value="MFS general substrate transporter like domains"/>
    <property type="match status" value="1"/>
</dbReference>
<dbReference type="InterPro" id="IPR011701">
    <property type="entry name" value="MFS"/>
</dbReference>
<keyword evidence="4 7" id="KW-0812">Transmembrane</keyword>
<evidence type="ECO:0000313" key="8">
    <source>
        <dbReference type="EMBL" id="RLL47748.1"/>
    </source>
</evidence>
<dbReference type="SUPFAM" id="SSF103473">
    <property type="entry name" value="MFS general substrate transporter"/>
    <property type="match status" value="1"/>
</dbReference>
<keyword evidence="5 7" id="KW-1133">Transmembrane helix</keyword>
<evidence type="ECO:0000256" key="1">
    <source>
        <dbReference type="ARBA" id="ARBA00004651"/>
    </source>
</evidence>
<feature type="transmembrane region" description="Helical" evidence="7">
    <location>
        <begin position="107"/>
        <end position="127"/>
    </location>
</feature>
<keyword evidence="6 7" id="KW-0472">Membrane</keyword>
<protein>
    <submittedName>
        <fullName evidence="8">MFS transporter</fullName>
    </submittedName>
</protein>
<feature type="transmembrane region" description="Helical" evidence="7">
    <location>
        <begin position="294"/>
        <end position="315"/>
    </location>
</feature>
<dbReference type="EMBL" id="RCHR01000001">
    <property type="protein sequence ID" value="RLL47748.1"/>
    <property type="molecule type" value="Genomic_DNA"/>
</dbReference>
<dbReference type="PANTHER" id="PTHR43266:SF9">
    <property type="entry name" value="PERMEASE, MAJOR FACILITATOR SUPERFAMILY-RELATED"/>
    <property type="match status" value="1"/>
</dbReference>
<evidence type="ECO:0000256" key="7">
    <source>
        <dbReference type="SAM" id="Phobius"/>
    </source>
</evidence>
<gene>
    <name evidence="8" type="ORF">D8M04_00240</name>
</gene>
<comment type="caution">
    <text evidence="8">The sequence shown here is derived from an EMBL/GenBank/DDBJ whole genome shotgun (WGS) entry which is preliminary data.</text>
</comment>
<name>A0A498DEW3_9BACI</name>
<dbReference type="PANTHER" id="PTHR43266">
    <property type="entry name" value="MACROLIDE-EFFLUX PROTEIN"/>
    <property type="match status" value="1"/>
</dbReference>
<feature type="transmembrane region" description="Helical" evidence="7">
    <location>
        <begin position="174"/>
        <end position="196"/>
    </location>
</feature>
<accession>A0A498DEW3</accession>
<dbReference type="InterPro" id="IPR036259">
    <property type="entry name" value="MFS_trans_sf"/>
</dbReference>
<reference evidence="8 9" key="1">
    <citation type="submission" date="2018-10" db="EMBL/GenBank/DDBJ databases">
        <title>Oceanobacillus sp. YLB-02 draft genome.</title>
        <authorList>
            <person name="Yu L."/>
        </authorList>
    </citation>
    <scope>NUCLEOTIDE SEQUENCE [LARGE SCALE GENOMIC DNA]</scope>
    <source>
        <strain evidence="8 9">YLB-02</strain>
    </source>
</reference>
<dbReference type="AlphaFoldDB" id="A0A498DEW3"/>
<feature type="transmembrane region" description="Helical" evidence="7">
    <location>
        <begin position="227"/>
        <end position="252"/>
    </location>
</feature>
<dbReference type="GO" id="GO:0022857">
    <property type="term" value="F:transmembrane transporter activity"/>
    <property type="evidence" value="ECO:0007669"/>
    <property type="project" value="InterPro"/>
</dbReference>
<feature type="transmembrane region" description="Helical" evidence="7">
    <location>
        <begin position="38"/>
        <end position="58"/>
    </location>
</feature>
<feature type="transmembrane region" description="Helical" evidence="7">
    <location>
        <begin position="321"/>
        <end position="340"/>
    </location>
</feature>
<evidence type="ECO:0000256" key="6">
    <source>
        <dbReference type="ARBA" id="ARBA00023136"/>
    </source>
</evidence>
<dbReference type="Pfam" id="PF07690">
    <property type="entry name" value="MFS_1"/>
    <property type="match status" value="1"/>
</dbReference>
<feature type="transmembrane region" description="Helical" evidence="7">
    <location>
        <begin position="12"/>
        <end position="32"/>
    </location>
</feature>
<dbReference type="OrthoDB" id="9775268at2"/>
<evidence type="ECO:0000256" key="2">
    <source>
        <dbReference type="ARBA" id="ARBA00022448"/>
    </source>
</evidence>
<feature type="transmembrane region" description="Helical" evidence="7">
    <location>
        <begin position="148"/>
        <end position="168"/>
    </location>
</feature>
<sequence>MEEQFILKRATYHLWTFAISKFISNFGAQVYAFTVSFYILQLTGSATNFAVNLLCNVVPRIIVSPFAGYMADRFDRKKIVILSHMITALSIIALICMVLVFGLSLSILYSATAIFSITSTFSGLAFTSSITGLIDQHRIQKATAINQMVISIAAIASPAIGGILYGFVILPVLLLMYLTAVIIALILESTMNFTLFSTANSEANASPQESLWKNMIEGWNYVKGRPLIMAIISIALIVNFLVGAFQVGYSYVMIENLNMPAEKFGIVESFFAIGMLLMAAYLSFRKEFRFPLIVAKRGILSLGIIIGIFTIPLLINMNSFVIFTYYALLMFLSGSTIIIINTPVQVMMQKLIHDSYKGRVFSIVETGAQALIPLGTIAFGILYDILPAHWIMVSSGCLLIIAVLYLARPAVIRKAHPEWQIKHSA</sequence>
<evidence type="ECO:0000256" key="4">
    <source>
        <dbReference type="ARBA" id="ARBA00022692"/>
    </source>
</evidence>
<feature type="transmembrane region" description="Helical" evidence="7">
    <location>
        <begin position="79"/>
        <end position="101"/>
    </location>
</feature>
<keyword evidence="9" id="KW-1185">Reference proteome</keyword>
<dbReference type="Proteomes" id="UP000270219">
    <property type="component" value="Unassembled WGS sequence"/>
</dbReference>
<evidence type="ECO:0000313" key="9">
    <source>
        <dbReference type="Proteomes" id="UP000270219"/>
    </source>
</evidence>
<comment type="subcellular location">
    <subcellularLocation>
        <location evidence="1">Cell membrane</location>
        <topology evidence="1">Multi-pass membrane protein</topology>
    </subcellularLocation>
</comment>
<dbReference type="CDD" id="cd06173">
    <property type="entry name" value="MFS_MefA_like"/>
    <property type="match status" value="1"/>
</dbReference>
<feature type="transmembrane region" description="Helical" evidence="7">
    <location>
        <begin position="264"/>
        <end position="282"/>
    </location>
</feature>
<organism evidence="8 9">
    <name type="scientific">Oceanobacillus piezotolerans</name>
    <dbReference type="NCBI Taxonomy" id="2448030"/>
    <lineage>
        <taxon>Bacteria</taxon>
        <taxon>Bacillati</taxon>
        <taxon>Bacillota</taxon>
        <taxon>Bacilli</taxon>
        <taxon>Bacillales</taxon>
        <taxon>Bacillaceae</taxon>
        <taxon>Oceanobacillus</taxon>
    </lineage>
</organism>
<keyword evidence="3" id="KW-1003">Cell membrane</keyword>
<evidence type="ECO:0000256" key="5">
    <source>
        <dbReference type="ARBA" id="ARBA00022989"/>
    </source>
</evidence>